<protein>
    <recommendedName>
        <fullName evidence="1 7">Serine--tRNA ligase</fullName>
        <ecNumber evidence="1 7">6.1.1.11</ecNumber>
    </recommendedName>
</protein>
<dbReference type="InterPro" id="IPR033729">
    <property type="entry name" value="SerRS_core"/>
</dbReference>
<evidence type="ECO:0000256" key="7">
    <source>
        <dbReference type="NCBIfam" id="TIGR00414"/>
    </source>
</evidence>
<dbReference type="InterPro" id="IPR002314">
    <property type="entry name" value="aa-tRNA-synt_IIb"/>
</dbReference>
<evidence type="ECO:0000256" key="3">
    <source>
        <dbReference type="ARBA" id="ARBA00022741"/>
    </source>
</evidence>
<evidence type="ECO:0000256" key="1">
    <source>
        <dbReference type="ARBA" id="ARBA00012840"/>
    </source>
</evidence>
<dbReference type="Proteomes" id="UP000034637">
    <property type="component" value="Unassembled WGS sequence"/>
</dbReference>
<dbReference type="InterPro" id="IPR002317">
    <property type="entry name" value="Ser-tRNA-ligase_type_1"/>
</dbReference>
<organism evidence="9 10">
    <name type="scientific">Candidatus Amesbacteria bacterium GW2011_GWA1_48_9</name>
    <dbReference type="NCBI Taxonomy" id="1618355"/>
    <lineage>
        <taxon>Bacteria</taxon>
        <taxon>Candidatus Amesiibacteriota</taxon>
    </lineage>
</organism>
<keyword evidence="4" id="KW-0067">ATP-binding</keyword>
<keyword evidence="2 9" id="KW-0436">Ligase</keyword>
<proteinExistence type="predicted"/>
<feature type="domain" description="Aminoacyl-transfer RNA synthetases class-II family profile" evidence="8">
    <location>
        <begin position="14"/>
        <end position="257"/>
    </location>
</feature>
<evidence type="ECO:0000256" key="4">
    <source>
        <dbReference type="ARBA" id="ARBA00022840"/>
    </source>
</evidence>
<dbReference type="GO" id="GO:0005737">
    <property type="term" value="C:cytoplasm"/>
    <property type="evidence" value="ECO:0007669"/>
    <property type="project" value="UniProtKB-UniRule"/>
</dbReference>
<dbReference type="SUPFAM" id="SSF55681">
    <property type="entry name" value="Class II aaRS and biotin synthetases"/>
    <property type="match status" value="1"/>
</dbReference>
<keyword evidence="5" id="KW-0648">Protein biosynthesis</keyword>
<gene>
    <name evidence="9" type="ORF">UY33_C0022G0001</name>
</gene>
<keyword evidence="3" id="KW-0547">Nucleotide-binding</keyword>
<dbReference type="InterPro" id="IPR006195">
    <property type="entry name" value="aa-tRNA-synth_II"/>
</dbReference>
<dbReference type="InterPro" id="IPR045864">
    <property type="entry name" value="aa-tRNA-synth_II/BPL/LPL"/>
</dbReference>
<name>A0A0G1UZW7_9BACT</name>
<dbReference type="Pfam" id="PF00587">
    <property type="entry name" value="tRNA-synt_2b"/>
    <property type="match status" value="1"/>
</dbReference>
<feature type="non-terminal residue" evidence="9">
    <location>
        <position position="1"/>
    </location>
</feature>
<dbReference type="Gene3D" id="3.30.930.10">
    <property type="entry name" value="Bira Bifunctional Protein, Domain 2"/>
    <property type="match status" value="1"/>
</dbReference>
<keyword evidence="6" id="KW-0030">Aminoacyl-tRNA synthetase</keyword>
<dbReference type="CDD" id="cd00770">
    <property type="entry name" value="SerRS_core"/>
    <property type="match status" value="1"/>
</dbReference>
<evidence type="ECO:0000256" key="5">
    <source>
        <dbReference type="ARBA" id="ARBA00022917"/>
    </source>
</evidence>
<sequence>VTGAKVVGSQFYYWYGDGALLELALVRFTFDLLQKEGFLPVITPDLAKARYYLGTGYMPKGNEAQTYTIEGEDLGLIATAEVTLAGKHADEIIPVQNLPIKYIGYSHCFRQEQGAYGKYSKGLYRVHQFTKAEMFIYCTPEESDKYHLHILDMEEKIYQALGLPYRVLEMCTGDLGGMAARKFDIEAWMPTRGDYGEVTSTSNCTDYQARNLNIRFKRQNGAIDFIHMLNGTAIATSRTPLAILENYQNADGSVTIPEVLRPYMGHDKITPRK</sequence>
<dbReference type="PATRIC" id="fig|1618355.3.peg.673"/>
<dbReference type="AlphaFoldDB" id="A0A0G1UZW7"/>
<accession>A0A0G1UZW7</accession>
<dbReference type="EMBL" id="LCPP01000022">
    <property type="protein sequence ID" value="KKU99794.1"/>
    <property type="molecule type" value="Genomic_DNA"/>
</dbReference>
<evidence type="ECO:0000259" key="8">
    <source>
        <dbReference type="PROSITE" id="PS50862"/>
    </source>
</evidence>
<dbReference type="PROSITE" id="PS50862">
    <property type="entry name" value="AA_TRNA_LIGASE_II"/>
    <property type="match status" value="1"/>
</dbReference>
<evidence type="ECO:0000313" key="9">
    <source>
        <dbReference type="EMBL" id="KKU99794.1"/>
    </source>
</evidence>
<dbReference type="GO" id="GO:0004828">
    <property type="term" value="F:serine-tRNA ligase activity"/>
    <property type="evidence" value="ECO:0007669"/>
    <property type="project" value="UniProtKB-UniRule"/>
</dbReference>
<reference evidence="9 10" key="1">
    <citation type="journal article" date="2015" name="Nature">
        <title>rRNA introns, odd ribosomes, and small enigmatic genomes across a large radiation of phyla.</title>
        <authorList>
            <person name="Brown C.T."/>
            <person name="Hug L.A."/>
            <person name="Thomas B.C."/>
            <person name="Sharon I."/>
            <person name="Castelle C.J."/>
            <person name="Singh A."/>
            <person name="Wilkins M.J."/>
            <person name="Williams K.H."/>
            <person name="Banfield J.F."/>
        </authorList>
    </citation>
    <scope>NUCLEOTIDE SEQUENCE [LARGE SCALE GENOMIC DNA]</scope>
</reference>
<dbReference type="PANTHER" id="PTHR11778">
    <property type="entry name" value="SERYL-TRNA SYNTHETASE"/>
    <property type="match status" value="1"/>
</dbReference>
<dbReference type="NCBIfam" id="TIGR00414">
    <property type="entry name" value="serS"/>
    <property type="match status" value="1"/>
</dbReference>
<evidence type="ECO:0000256" key="6">
    <source>
        <dbReference type="ARBA" id="ARBA00023146"/>
    </source>
</evidence>
<dbReference type="GO" id="GO:0005524">
    <property type="term" value="F:ATP binding"/>
    <property type="evidence" value="ECO:0007669"/>
    <property type="project" value="UniProtKB-KW"/>
</dbReference>
<dbReference type="PRINTS" id="PR00981">
    <property type="entry name" value="TRNASYNTHSER"/>
</dbReference>
<evidence type="ECO:0000313" key="10">
    <source>
        <dbReference type="Proteomes" id="UP000034637"/>
    </source>
</evidence>
<dbReference type="EC" id="6.1.1.11" evidence="1 7"/>
<dbReference type="GO" id="GO:0006434">
    <property type="term" value="P:seryl-tRNA aminoacylation"/>
    <property type="evidence" value="ECO:0007669"/>
    <property type="project" value="UniProtKB-UniRule"/>
</dbReference>
<evidence type="ECO:0000256" key="2">
    <source>
        <dbReference type="ARBA" id="ARBA00022598"/>
    </source>
</evidence>
<comment type="caution">
    <text evidence="9">The sequence shown here is derived from an EMBL/GenBank/DDBJ whole genome shotgun (WGS) entry which is preliminary data.</text>
</comment>